<evidence type="ECO:0000256" key="10">
    <source>
        <dbReference type="ARBA" id="ARBA00023136"/>
    </source>
</evidence>
<dbReference type="GO" id="GO:0098703">
    <property type="term" value="P:calcium ion import across plasma membrane"/>
    <property type="evidence" value="ECO:0007669"/>
    <property type="project" value="TreeGrafter"/>
</dbReference>
<evidence type="ECO:0000256" key="7">
    <source>
        <dbReference type="ARBA" id="ARBA00022882"/>
    </source>
</evidence>
<dbReference type="PANTHER" id="PTHR45628:SF7">
    <property type="entry name" value="VOLTAGE-DEPENDENT CALCIUM CHANNEL TYPE A SUBUNIT ALPHA-1"/>
    <property type="match status" value="1"/>
</dbReference>
<proteinExistence type="predicted"/>
<keyword evidence="9" id="KW-0406">Ion transport</keyword>
<keyword evidence="7" id="KW-0851">Voltage-gated channel</keyword>
<dbReference type="PANTHER" id="PTHR45628">
    <property type="entry name" value="VOLTAGE-DEPENDENT CALCIUM CHANNEL TYPE A SUBUNIT ALPHA-1"/>
    <property type="match status" value="1"/>
</dbReference>
<dbReference type="InterPro" id="IPR005821">
    <property type="entry name" value="Ion_trans_dom"/>
</dbReference>
<evidence type="ECO:0000313" key="16">
    <source>
        <dbReference type="Proteomes" id="UP000601435"/>
    </source>
</evidence>
<feature type="domain" description="Ion transport" evidence="14">
    <location>
        <begin position="254"/>
        <end position="424"/>
    </location>
</feature>
<evidence type="ECO:0000256" key="5">
    <source>
        <dbReference type="ARBA" id="ARBA00022692"/>
    </source>
</evidence>
<dbReference type="Proteomes" id="UP000601435">
    <property type="component" value="Unassembled WGS sequence"/>
</dbReference>
<feature type="transmembrane region" description="Helical" evidence="13">
    <location>
        <begin position="286"/>
        <end position="304"/>
    </location>
</feature>
<evidence type="ECO:0000256" key="2">
    <source>
        <dbReference type="ARBA" id="ARBA00022448"/>
    </source>
</evidence>
<evidence type="ECO:0000256" key="13">
    <source>
        <dbReference type="SAM" id="Phobius"/>
    </source>
</evidence>
<dbReference type="GO" id="GO:0008331">
    <property type="term" value="F:high voltage-gated calcium channel activity"/>
    <property type="evidence" value="ECO:0007669"/>
    <property type="project" value="TreeGrafter"/>
</dbReference>
<evidence type="ECO:0000256" key="6">
    <source>
        <dbReference type="ARBA" id="ARBA00022837"/>
    </source>
</evidence>
<dbReference type="SUPFAM" id="SSF53639">
    <property type="entry name" value="AraD/HMP-PK domain-like"/>
    <property type="match status" value="1"/>
</dbReference>
<keyword evidence="16" id="KW-1185">Reference proteome</keyword>
<dbReference type="Gene3D" id="3.40.225.10">
    <property type="entry name" value="Class II aldolase/adducin N-terminal domain"/>
    <property type="match status" value="1"/>
</dbReference>
<keyword evidence="2" id="KW-0813">Transport</keyword>
<evidence type="ECO:0000313" key="15">
    <source>
        <dbReference type="EMBL" id="CAE7256315.1"/>
    </source>
</evidence>
<evidence type="ECO:0000256" key="3">
    <source>
        <dbReference type="ARBA" id="ARBA00022568"/>
    </source>
</evidence>
<feature type="transmembrane region" description="Helical" evidence="13">
    <location>
        <begin position="316"/>
        <end position="336"/>
    </location>
</feature>
<comment type="caution">
    <text evidence="15">The sequence shown here is derived from an EMBL/GenBank/DDBJ whole genome shotgun (WGS) entry which is preliminary data.</text>
</comment>
<keyword evidence="4" id="KW-0107">Calcium channel</keyword>
<keyword evidence="3" id="KW-0109">Calcium transport</keyword>
<evidence type="ECO:0000256" key="12">
    <source>
        <dbReference type="ARBA" id="ARBA00023303"/>
    </source>
</evidence>
<sequence length="437" mass="47919">MAAGSAEERSLTEGAPRIKFACHPSTEDAEQKLGPLFSEFRSLCDALSGAAIMLEDIGAAPVLPDGFVAGNCSALLQGAAEEMLLVTRSGKDAGVRPSESDFVAVQSFDWNEWSCCFCPAKMGARPTSDTPLHWACIMKAAETFNWPERPLVALHGHALAEKEGLEKAKALKLPISHEETLFSTPEDVDALMELFKAFPYPENKVFIRKGHGFLILSSSVAAAVEEAALLKRKASRLERPVLDRIVNSNGFEASSMASIILCMFFLGADAACFPNCGVGMKDFYEVMNNVFVFLFLAEWILRVLKDGKAYFIPLKAEHVFDTLIVWVCGVLLGWVIPLTQDVQRSPITQSLNVLRSMRTLRFFNFLKTFESFKMLLAGILGTATTLAACVALLAMVDLLFGILAIELIGNFEAWGNAPRGPWPFVTSSYQLSVQRVQ</sequence>
<keyword evidence="11" id="KW-0325">Glycoprotein</keyword>
<accession>A0A812M6V1</accession>
<dbReference type="Pfam" id="PF00520">
    <property type="entry name" value="Ion_trans"/>
    <property type="match status" value="1"/>
</dbReference>
<name>A0A812M6V1_9DINO</name>
<comment type="subcellular location">
    <subcellularLocation>
        <location evidence="1">Membrane</location>
        <topology evidence="1">Multi-pass membrane protein</topology>
    </subcellularLocation>
</comment>
<evidence type="ECO:0000256" key="9">
    <source>
        <dbReference type="ARBA" id="ARBA00023065"/>
    </source>
</evidence>
<dbReference type="Gene3D" id="1.20.120.350">
    <property type="entry name" value="Voltage-gated potassium channels. Chain C"/>
    <property type="match status" value="1"/>
</dbReference>
<dbReference type="InterPro" id="IPR036409">
    <property type="entry name" value="Aldolase_II/adducin_N_sf"/>
</dbReference>
<dbReference type="SUPFAM" id="SSF81324">
    <property type="entry name" value="Voltage-gated potassium channels"/>
    <property type="match status" value="1"/>
</dbReference>
<dbReference type="EMBL" id="CAJNJA010010326">
    <property type="protein sequence ID" value="CAE7256315.1"/>
    <property type="molecule type" value="Genomic_DNA"/>
</dbReference>
<dbReference type="OrthoDB" id="2359822at2759"/>
<dbReference type="AlphaFoldDB" id="A0A812M6V1"/>
<evidence type="ECO:0000256" key="11">
    <source>
        <dbReference type="ARBA" id="ARBA00023180"/>
    </source>
</evidence>
<keyword evidence="12" id="KW-0407">Ion channel</keyword>
<feature type="transmembrane region" description="Helical" evidence="13">
    <location>
        <begin position="374"/>
        <end position="400"/>
    </location>
</feature>
<evidence type="ECO:0000259" key="14">
    <source>
        <dbReference type="Pfam" id="PF00520"/>
    </source>
</evidence>
<reference evidence="15" key="1">
    <citation type="submission" date="2021-02" db="EMBL/GenBank/DDBJ databases">
        <authorList>
            <person name="Dougan E. K."/>
            <person name="Rhodes N."/>
            <person name="Thang M."/>
            <person name="Chan C."/>
        </authorList>
    </citation>
    <scope>NUCLEOTIDE SEQUENCE</scope>
</reference>
<evidence type="ECO:0000256" key="8">
    <source>
        <dbReference type="ARBA" id="ARBA00022989"/>
    </source>
</evidence>
<organism evidence="15 16">
    <name type="scientific">Symbiodinium necroappetens</name>
    <dbReference type="NCBI Taxonomy" id="1628268"/>
    <lineage>
        <taxon>Eukaryota</taxon>
        <taxon>Sar</taxon>
        <taxon>Alveolata</taxon>
        <taxon>Dinophyceae</taxon>
        <taxon>Suessiales</taxon>
        <taxon>Symbiodiniaceae</taxon>
        <taxon>Symbiodinium</taxon>
    </lineage>
</organism>
<dbReference type="InterPro" id="IPR027359">
    <property type="entry name" value="Volt_channel_dom_sf"/>
</dbReference>
<evidence type="ECO:0000256" key="4">
    <source>
        <dbReference type="ARBA" id="ARBA00022673"/>
    </source>
</evidence>
<evidence type="ECO:0000256" key="1">
    <source>
        <dbReference type="ARBA" id="ARBA00004141"/>
    </source>
</evidence>
<dbReference type="InterPro" id="IPR050599">
    <property type="entry name" value="VDCC_alpha-1_subunit"/>
</dbReference>
<keyword evidence="8 13" id="KW-1133">Transmembrane helix</keyword>
<keyword evidence="10 13" id="KW-0472">Membrane</keyword>
<keyword evidence="6" id="KW-0106">Calcium</keyword>
<protein>
    <recommendedName>
        <fullName evidence="14">Ion transport domain-containing protein</fullName>
    </recommendedName>
</protein>
<dbReference type="GO" id="GO:0005891">
    <property type="term" value="C:voltage-gated calcium channel complex"/>
    <property type="evidence" value="ECO:0007669"/>
    <property type="project" value="TreeGrafter"/>
</dbReference>
<gene>
    <name evidence="15" type="ORF">SNEC2469_LOCUS5621</name>
</gene>
<keyword evidence="5 13" id="KW-0812">Transmembrane</keyword>